<dbReference type="CDD" id="cd00789">
    <property type="entry name" value="KU_like"/>
    <property type="match status" value="1"/>
</dbReference>
<dbReference type="SMART" id="SM00559">
    <property type="entry name" value="Ku78"/>
    <property type="match status" value="1"/>
</dbReference>
<proteinExistence type="inferred from homology"/>
<accession>A0A2R5EIJ1</accession>
<keyword evidence="2" id="KW-0233">DNA recombination</keyword>
<gene>
    <name evidence="2" type="primary">ku</name>
    <name evidence="5" type="ORF">PAT3040_00862</name>
</gene>
<dbReference type="RefSeq" id="WP_108991653.1">
    <property type="nucleotide sequence ID" value="NZ_BDQX01000041.1"/>
</dbReference>
<dbReference type="PANTHER" id="PTHR41251:SF1">
    <property type="entry name" value="NON-HOMOLOGOUS END JOINING PROTEIN KU"/>
    <property type="match status" value="1"/>
</dbReference>
<dbReference type="EMBL" id="BDQX01000041">
    <property type="protein sequence ID" value="GBG06337.1"/>
    <property type="molecule type" value="Genomic_DNA"/>
</dbReference>
<dbReference type="PIRSF" id="PIRSF006493">
    <property type="entry name" value="Prok_Ku"/>
    <property type="match status" value="1"/>
</dbReference>
<keyword evidence="6" id="KW-1185">Reference proteome</keyword>
<organism evidence="5 6">
    <name type="scientific">Paenibacillus agaridevorans</name>
    <dbReference type="NCBI Taxonomy" id="171404"/>
    <lineage>
        <taxon>Bacteria</taxon>
        <taxon>Bacillati</taxon>
        <taxon>Bacillota</taxon>
        <taxon>Bacilli</taxon>
        <taxon>Bacillales</taxon>
        <taxon>Paenibacillaceae</taxon>
        <taxon>Paenibacillus</taxon>
    </lineage>
</organism>
<evidence type="ECO:0000256" key="1">
    <source>
        <dbReference type="ARBA" id="ARBA00023125"/>
    </source>
</evidence>
<dbReference type="Proteomes" id="UP000245202">
    <property type="component" value="Unassembled WGS sequence"/>
</dbReference>
<keyword evidence="1 2" id="KW-0238">DNA-binding</keyword>
<dbReference type="InterPro" id="IPR009187">
    <property type="entry name" value="Prok_Ku"/>
</dbReference>
<evidence type="ECO:0000259" key="4">
    <source>
        <dbReference type="SMART" id="SM00559"/>
    </source>
</evidence>
<dbReference type="SUPFAM" id="SSF100939">
    <property type="entry name" value="SPOC domain-like"/>
    <property type="match status" value="1"/>
</dbReference>
<name>A0A2R5EIJ1_9BACL</name>
<dbReference type="AlphaFoldDB" id="A0A2R5EIJ1"/>
<dbReference type="GO" id="GO:0006303">
    <property type="term" value="P:double-strand break repair via nonhomologous end joining"/>
    <property type="evidence" value="ECO:0007669"/>
    <property type="project" value="UniProtKB-UniRule"/>
</dbReference>
<dbReference type="GO" id="GO:0003690">
    <property type="term" value="F:double-stranded DNA binding"/>
    <property type="evidence" value="ECO:0007669"/>
    <property type="project" value="UniProtKB-UniRule"/>
</dbReference>
<dbReference type="PANTHER" id="PTHR41251">
    <property type="entry name" value="NON-HOMOLOGOUS END JOINING PROTEIN KU"/>
    <property type="match status" value="1"/>
</dbReference>
<reference evidence="5 6" key="1">
    <citation type="submission" date="2017-08" db="EMBL/GenBank/DDBJ databases">
        <title>Substantial Increase in Enzyme Production by Combined Drug-Resistance Mutations in Paenibacillus agaridevorans.</title>
        <authorList>
            <person name="Tanaka Y."/>
            <person name="Funane K."/>
            <person name="Hosaka T."/>
            <person name="Shiwa Y."/>
            <person name="Fujita N."/>
            <person name="Miyazaki T."/>
            <person name="Yoshikawa H."/>
            <person name="Murakami K."/>
            <person name="Kasahara K."/>
            <person name="Inaoka T."/>
            <person name="Hiraga Y."/>
            <person name="Ochi K."/>
        </authorList>
    </citation>
    <scope>NUCLEOTIDE SEQUENCE [LARGE SCALE GENOMIC DNA]</scope>
    <source>
        <strain evidence="5 6">T-3040</strain>
    </source>
</reference>
<comment type="similarity">
    <text evidence="2">Belongs to the prokaryotic Ku family.</text>
</comment>
<keyword evidence="2" id="KW-0227">DNA damage</keyword>
<dbReference type="HAMAP" id="MF_01875">
    <property type="entry name" value="Prokaryotic_Ku"/>
    <property type="match status" value="1"/>
</dbReference>
<comment type="subunit">
    <text evidence="2">Homodimer. Interacts with LigD.</text>
</comment>
<dbReference type="Pfam" id="PF02735">
    <property type="entry name" value="Ku"/>
    <property type="match status" value="1"/>
</dbReference>
<evidence type="ECO:0000256" key="2">
    <source>
        <dbReference type="HAMAP-Rule" id="MF_01875"/>
    </source>
</evidence>
<comment type="function">
    <text evidence="2">With LigD forms a non-homologous end joining (NHEJ) DNA repair enzyme, which repairs dsDNA breaks with reduced fidelity. Binds linear dsDNA with 5'- and 3'- overhangs but not closed circular dsDNA nor ssDNA. Recruits and stimulates the ligase activity of LigD.</text>
</comment>
<dbReference type="InterPro" id="IPR016194">
    <property type="entry name" value="SPOC-like_C_dom_sf"/>
</dbReference>
<evidence type="ECO:0000256" key="3">
    <source>
        <dbReference type="SAM" id="MobiDB-lite"/>
    </source>
</evidence>
<protein>
    <recommendedName>
        <fullName evidence="2">Non-homologous end joining protein Ku</fullName>
    </recommendedName>
</protein>
<dbReference type="InterPro" id="IPR006164">
    <property type="entry name" value="DNA_bd_Ku70/Ku80"/>
</dbReference>
<dbReference type="GO" id="GO:0006310">
    <property type="term" value="P:DNA recombination"/>
    <property type="evidence" value="ECO:0007669"/>
    <property type="project" value="UniProtKB-KW"/>
</dbReference>
<sequence>MHTVWKGAISFGLVHIPVKMHSATSDNDIHFRTLHKDCSTPISHNKYCSRCDVQVDQANIVKGYEYERSKFVLFSDEEIDSLKPDSARTIEILSFANLPEIDPVYFDKAYYLSPDMAGSNAYNLLLEAIRVSGKIAIAKITIRSTSRLAAVRVIGNCLCMETMHFPDEIRPINNVPNLPEHVIIDKKELQIAQMLIDQLTEPFDPGQYQDDYRVAVSKAIEQKMSGKSVDVVDVPAPRANVLDLMAALQASLDQSGGNAEQTKKGKKKKAKESVS</sequence>
<feature type="compositionally biased region" description="Basic residues" evidence="3">
    <location>
        <begin position="264"/>
        <end position="275"/>
    </location>
</feature>
<evidence type="ECO:0000313" key="5">
    <source>
        <dbReference type="EMBL" id="GBG06337.1"/>
    </source>
</evidence>
<feature type="domain" description="Ku" evidence="4">
    <location>
        <begin position="52"/>
        <end position="180"/>
    </location>
</feature>
<feature type="region of interest" description="Disordered" evidence="3">
    <location>
        <begin position="253"/>
        <end position="275"/>
    </location>
</feature>
<dbReference type="NCBIfam" id="TIGR02772">
    <property type="entry name" value="Ku_bact"/>
    <property type="match status" value="1"/>
</dbReference>
<comment type="caution">
    <text evidence="5">The sequence shown here is derived from an EMBL/GenBank/DDBJ whole genome shotgun (WGS) entry which is preliminary data.</text>
</comment>
<keyword evidence="2" id="KW-0234">DNA repair</keyword>
<dbReference type="Gene3D" id="2.40.290.10">
    <property type="match status" value="1"/>
</dbReference>
<evidence type="ECO:0000313" key="6">
    <source>
        <dbReference type="Proteomes" id="UP000245202"/>
    </source>
</evidence>